<feature type="domain" description="PPM-type phosphatase" evidence="4">
    <location>
        <begin position="30"/>
        <end position="268"/>
    </location>
</feature>
<comment type="similarity">
    <text evidence="3">Belongs to the PP2C family.</text>
</comment>
<dbReference type="SMART" id="SM00332">
    <property type="entry name" value="PP2Cc"/>
    <property type="match status" value="1"/>
</dbReference>
<comment type="cofactor">
    <cofactor evidence="3">
        <name>Mg(2+)</name>
        <dbReference type="ChEBI" id="CHEBI:18420"/>
    </cofactor>
</comment>
<dbReference type="OMA" id="RPARICN"/>
<proteinExistence type="inferred from homology"/>
<dbReference type="GO" id="GO:0046872">
    <property type="term" value="F:metal ion binding"/>
    <property type="evidence" value="ECO:0007669"/>
    <property type="project" value="UniProtKB-UniRule"/>
</dbReference>
<sequence>MVNKSSDAKNSEETWKRIGEDEVKKGYSLSSGASSLPHPSKVMTGGEDAYFVACGNRWFGVADGVGQWALTGVNAGIYSRELMENCAKLVEQSEGLVKSPDEILKQSAIQTQSPGSSTVLVAFFDGLVLHAANIGDSGFWVLRNGVVFRKSTPMVYGFNFPLQIERGDDPSKIIQMYAIELEEGDVIVTATDGLFDNLYEREIINIVSRSLEDSLDPTGIADLLARRAREIGESLGVKTPFGDAAHTSGHHGLNRGKLDDVTVLVFIVHK</sequence>
<dbReference type="InterPro" id="IPR039123">
    <property type="entry name" value="PPTC7"/>
</dbReference>
<protein>
    <recommendedName>
        <fullName evidence="3">Protein phosphatase</fullName>
        <ecNumber evidence="3">3.1.3.16</ecNumber>
    </recommendedName>
</protein>
<evidence type="ECO:0000256" key="2">
    <source>
        <dbReference type="ARBA" id="ARBA00048336"/>
    </source>
</evidence>
<dbReference type="GO" id="GO:0004722">
    <property type="term" value="F:protein serine/threonine phosphatase activity"/>
    <property type="evidence" value="ECO:0000318"/>
    <property type="project" value="GO_Central"/>
</dbReference>
<keyword evidence="3" id="KW-0464">Manganese</keyword>
<comment type="caution">
    <text evidence="5">The sequence shown here is derived from an EMBL/GenBank/DDBJ whole genome shotgun (WGS) entry which is preliminary data.</text>
</comment>
<comment type="cofactor">
    <cofactor evidence="3">
        <name>Mn(2+)</name>
        <dbReference type="ChEBI" id="CHEBI:29035"/>
    </cofactor>
</comment>
<dbReference type="SUPFAM" id="SSF81606">
    <property type="entry name" value="PP2C-like"/>
    <property type="match status" value="1"/>
</dbReference>
<name>A0A0K9PC93_ZOSMR</name>
<keyword evidence="3" id="KW-0479">Metal-binding</keyword>
<dbReference type="PANTHER" id="PTHR12320">
    <property type="entry name" value="PROTEIN PHOSPHATASE 2C"/>
    <property type="match status" value="1"/>
</dbReference>
<evidence type="ECO:0000259" key="4">
    <source>
        <dbReference type="PROSITE" id="PS51746"/>
    </source>
</evidence>
<keyword evidence="6" id="KW-1185">Reference proteome</keyword>
<dbReference type="Gene3D" id="3.60.40.10">
    <property type="entry name" value="PPM-type phosphatase domain"/>
    <property type="match status" value="1"/>
</dbReference>
<comment type="catalytic activity">
    <reaction evidence="2 3">
        <text>O-phospho-L-threonyl-[protein] + H2O = L-threonyl-[protein] + phosphate</text>
        <dbReference type="Rhea" id="RHEA:47004"/>
        <dbReference type="Rhea" id="RHEA-COMP:11060"/>
        <dbReference type="Rhea" id="RHEA-COMP:11605"/>
        <dbReference type="ChEBI" id="CHEBI:15377"/>
        <dbReference type="ChEBI" id="CHEBI:30013"/>
        <dbReference type="ChEBI" id="CHEBI:43474"/>
        <dbReference type="ChEBI" id="CHEBI:61977"/>
        <dbReference type="EC" id="3.1.3.16"/>
    </reaction>
</comment>
<comment type="catalytic activity">
    <reaction evidence="1 3">
        <text>O-phospho-L-seryl-[protein] + H2O = L-seryl-[protein] + phosphate</text>
        <dbReference type="Rhea" id="RHEA:20629"/>
        <dbReference type="Rhea" id="RHEA-COMP:9863"/>
        <dbReference type="Rhea" id="RHEA-COMP:11604"/>
        <dbReference type="ChEBI" id="CHEBI:15377"/>
        <dbReference type="ChEBI" id="CHEBI:29999"/>
        <dbReference type="ChEBI" id="CHEBI:43474"/>
        <dbReference type="ChEBI" id="CHEBI:83421"/>
        <dbReference type="EC" id="3.1.3.16"/>
    </reaction>
</comment>
<dbReference type="SMART" id="SM00331">
    <property type="entry name" value="PP2C_SIG"/>
    <property type="match status" value="1"/>
</dbReference>
<dbReference type="Pfam" id="PF13672">
    <property type="entry name" value="PP2C_2"/>
    <property type="match status" value="1"/>
</dbReference>
<reference evidence="6" key="1">
    <citation type="journal article" date="2016" name="Nature">
        <title>The genome of the seagrass Zostera marina reveals angiosperm adaptation to the sea.</title>
        <authorList>
            <person name="Olsen J.L."/>
            <person name="Rouze P."/>
            <person name="Verhelst B."/>
            <person name="Lin Y.-C."/>
            <person name="Bayer T."/>
            <person name="Collen J."/>
            <person name="Dattolo E."/>
            <person name="De Paoli E."/>
            <person name="Dittami S."/>
            <person name="Maumus F."/>
            <person name="Michel G."/>
            <person name="Kersting A."/>
            <person name="Lauritano C."/>
            <person name="Lohaus R."/>
            <person name="Toepel M."/>
            <person name="Tonon T."/>
            <person name="Vanneste K."/>
            <person name="Amirebrahimi M."/>
            <person name="Brakel J."/>
            <person name="Bostroem C."/>
            <person name="Chovatia M."/>
            <person name="Grimwood J."/>
            <person name="Jenkins J.W."/>
            <person name="Jueterbock A."/>
            <person name="Mraz A."/>
            <person name="Stam W.T."/>
            <person name="Tice H."/>
            <person name="Bornberg-Bauer E."/>
            <person name="Green P.J."/>
            <person name="Pearson G.A."/>
            <person name="Procaccini G."/>
            <person name="Duarte C.M."/>
            <person name="Schmutz J."/>
            <person name="Reusch T.B.H."/>
            <person name="Van de Peer Y."/>
        </authorList>
    </citation>
    <scope>NUCLEOTIDE SEQUENCE [LARGE SCALE GENOMIC DNA]</scope>
    <source>
        <strain evidence="6">cv. Finnish</strain>
    </source>
</reference>
<dbReference type="EMBL" id="LFYR01000963">
    <property type="protein sequence ID" value="KMZ66594.1"/>
    <property type="molecule type" value="Genomic_DNA"/>
</dbReference>
<evidence type="ECO:0000313" key="6">
    <source>
        <dbReference type="Proteomes" id="UP000036987"/>
    </source>
</evidence>
<evidence type="ECO:0000256" key="1">
    <source>
        <dbReference type="ARBA" id="ARBA00047761"/>
    </source>
</evidence>
<dbReference type="AlphaFoldDB" id="A0A0K9PC93"/>
<dbReference type="PANTHER" id="PTHR12320:SF1">
    <property type="entry name" value="PROTEIN PHOSPHATASE PTC7 HOMOLOG"/>
    <property type="match status" value="1"/>
</dbReference>
<keyword evidence="3" id="KW-0378">Hydrolase</keyword>
<dbReference type="STRING" id="29655.A0A0K9PC93"/>
<dbReference type="Proteomes" id="UP000036987">
    <property type="component" value="Unassembled WGS sequence"/>
</dbReference>
<keyword evidence="3" id="KW-0460">Magnesium</keyword>
<dbReference type="InterPro" id="IPR001932">
    <property type="entry name" value="PPM-type_phosphatase-like_dom"/>
</dbReference>
<gene>
    <name evidence="5" type="ORF">ZOSMA_292G00120</name>
</gene>
<keyword evidence="3" id="KW-0904">Protein phosphatase</keyword>
<evidence type="ECO:0000313" key="5">
    <source>
        <dbReference type="EMBL" id="KMZ66594.1"/>
    </source>
</evidence>
<dbReference type="OrthoDB" id="60843at2759"/>
<dbReference type="InterPro" id="IPR036457">
    <property type="entry name" value="PPM-type-like_dom_sf"/>
</dbReference>
<dbReference type="PROSITE" id="PS51746">
    <property type="entry name" value="PPM_2"/>
    <property type="match status" value="1"/>
</dbReference>
<evidence type="ECO:0000256" key="3">
    <source>
        <dbReference type="RuleBase" id="RU366020"/>
    </source>
</evidence>
<accession>A0A0K9PC93</accession>
<dbReference type="EC" id="3.1.3.16" evidence="3"/>
<organism evidence="5 6">
    <name type="scientific">Zostera marina</name>
    <name type="common">Eelgrass</name>
    <dbReference type="NCBI Taxonomy" id="29655"/>
    <lineage>
        <taxon>Eukaryota</taxon>
        <taxon>Viridiplantae</taxon>
        <taxon>Streptophyta</taxon>
        <taxon>Embryophyta</taxon>
        <taxon>Tracheophyta</taxon>
        <taxon>Spermatophyta</taxon>
        <taxon>Magnoliopsida</taxon>
        <taxon>Liliopsida</taxon>
        <taxon>Zosteraceae</taxon>
        <taxon>Zostera</taxon>
    </lineage>
</organism>